<feature type="compositionally biased region" description="Basic and acidic residues" evidence="8">
    <location>
        <begin position="618"/>
        <end position="632"/>
    </location>
</feature>
<evidence type="ECO:0000256" key="5">
    <source>
        <dbReference type="ARBA" id="ARBA00023134"/>
    </source>
</evidence>
<evidence type="ECO:0000256" key="3">
    <source>
        <dbReference type="ARBA" id="ARBA00022517"/>
    </source>
</evidence>
<feature type="region of interest" description="Disordered" evidence="8">
    <location>
        <begin position="553"/>
        <end position="653"/>
    </location>
</feature>
<comment type="subcellular location">
    <subcellularLocation>
        <location evidence="2 7">Nucleus</location>
        <location evidence="2 7">Nucleolus</location>
    </subcellularLocation>
</comment>
<dbReference type="InterPro" id="IPR006073">
    <property type="entry name" value="GTP-bd"/>
</dbReference>
<feature type="compositionally biased region" description="Basic and acidic residues" evidence="8">
    <location>
        <begin position="553"/>
        <end position="565"/>
    </location>
</feature>
<dbReference type="InterPro" id="IPR012973">
    <property type="entry name" value="NOG_C"/>
</dbReference>
<keyword evidence="3 7" id="KW-0690">Ribosome biogenesis</keyword>
<evidence type="ECO:0000256" key="4">
    <source>
        <dbReference type="ARBA" id="ARBA00022741"/>
    </source>
</evidence>
<dbReference type="AlphaFoldDB" id="A0AAD9FUS5"/>
<feature type="domain" description="OBG-type G" evidence="9">
    <location>
        <begin position="170"/>
        <end position="342"/>
    </location>
</feature>
<protein>
    <recommendedName>
        <fullName evidence="7">Nucleolar GTP-binding protein 1</fullName>
    </recommendedName>
</protein>
<reference evidence="10" key="1">
    <citation type="submission" date="2023-02" db="EMBL/GenBank/DDBJ databases">
        <title>Identification and recombinant expression of a fungal hydrolase from Papiliotrema laurentii that hydrolyzes apple cutin and clears colloidal polyester polyurethane.</title>
        <authorList>
            <consortium name="DOE Joint Genome Institute"/>
            <person name="Roman V.A."/>
            <person name="Bojanowski C."/>
            <person name="Crable B.R."/>
            <person name="Wagner D.N."/>
            <person name="Hung C.S."/>
            <person name="Nadeau L.J."/>
            <person name="Schratz L."/>
            <person name="Haridas S."/>
            <person name="Pangilinan J."/>
            <person name="Lipzen A."/>
            <person name="Na H."/>
            <person name="Yan M."/>
            <person name="Ng V."/>
            <person name="Grigoriev I.V."/>
            <person name="Spatafora J.W."/>
            <person name="Barlow D."/>
            <person name="Biffinger J."/>
            <person name="Kelley-Loughnane N."/>
            <person name="Varaljay V.A."/>
            <person name="Crookes-Goodson W.J."/>
        </authorList>
    </citation>
    <scope>NUCLEOTIDE SEQUENCE</scope>
    <source>
        <strain evidence="10">5307AH</strain>
    </source>
</reference>
<dbReference type="InterPro" id="IPR010674">
    <property type="entry name" value="NOG1_Rossman_fold_dom"/>
</dbReference>
<dbReference type="GO" id="GO:0042254">
    <property type="term" value="P:ribosome biogenesis"/>
    <property type="evidence" value="ECO:0007669"/>
    <property type="project" value="UniProtKB-KW"/>
</dbReference>
<dbReference type="Gene3D" id="1.20.120.1190">
    <property type="match status" value="1"/>
</dbReference>
<dbReference type="Pfam" id="PF08155">
    <property type="entry name" value="NOGCT"/>
    <property type="match status" value="1"/>
</dbReference>
<dbReference type="InterPro" id="IPR027417">
    <property type="entry name" value="P-loop_NTPase"/>
</dbReference>
<dbReference type="EMBL" id="JAODAN010000002">
    <property type="protein sequence ID" value="KAK1926584.1"/>
    <property type="molecule type" value="Genomic_DNA"/>
</dbReference>
<keyword evidence="5" id="KW-0342">GTP-binding</keyword>
<evidence type="ECO:0000313" key="11">
    <source>
        <dbReference type="Proteomes" id="UP001182556"/>
    </source>
</evidence>
<dbReference type="PROSITE" id="PS51710">
    <property type="entry name" value="G_OBG"/>
    <property type="match status" value="1"/>
</dbReference>
<evidence type="ECO:0000313" key="10">
    <source>
        <dbReference type="EMBL" id="KAK1926584.1"/>
    </source>
</evidence>
<dbReference type="SUPFAM" id="SSF52540">
    <property type="entry name" value="P-loop containing nucleoside triphosphate hydrolases"/>
    <property type="match status" value="1"/>
</dbReference>
<name>A0AAD9FUS5_PAPLA</name>
<comment type="similarity">
    <text evidence="7">Belongs to the TRAFAC class OBG-HflX-like GTPase superfamily. OBG GTPase family. NOG subfamily.</text>
</comment>
<proteinExistence type="inferred from homology"/>
<comment type="caution">
    <text evidence="10">The sequence shown here is derived from an EMBL/GenBank/DDBJ whole genome shotgun (WGS) entry which is preliminary data.</text>
</comment>
<dbReference type="PRINTS" id="PR00326">
    <property type="entry name" value="GTP1OBG"/>
</dbReference>
<accession>A0AAD9FUS5</accession>
<dbReference type="GO" id="GO:0005730">
    <property type="term" value="C:nucleolus"/>
    <property type="evidence" value="ECO:0007669"/>
    <property type="project" value="UniProtKB-SubCell"/>
</dbReference>
<dbReference type="Gene3D" id="3.40.50.300">
    <property type="entry name" value="P-loop containing nucleotide triphosphate hydrolases"/>
    <property type="match status" value="1"/>
</dbReference>
<evidence type="ECO:0000256" key="6">
    <source>
        <dbReference type="ARBA" id="ARBA00023242"/>
    </source>
</evidence>
<dbReference type="CDD" id="cd01897">
    <property type="entry name" value="NOG"/>
    <property type="match status" value="1"/>
</dbReference>
<keyword evidence="11" id="KW-1185">Reference proteome</keyword>
<evidence type="ECO:0000256" key="2">
    <source>
        <dbReference type="ARBA" id="ARBA00004604"/>
    </source>
</evidence>
<evidence type="ECO:0000256" key="8">
    <source>
        <dbReference type="SAM" id="MobiDB-lite"/>
    </source>
</evidence>
<evidence type="ECO:0000256" key="1">
    <source>
        <dbReference type="ARBA" id="ARBA00002889"/>
    </source>
</evidence>
<dbReference type="GO" id="GO:0005525">
    <property type="term" value="F:GTP binding"/>
    <property type="evidence" value="ECO:0007669"/>
    <property type="project" value="UniProtKB-KW"/>
</dbReference>
<dbReference type="Pfam" id="PF17835">
    <property type="entry name" value="NOG1_N"/>
    <property type="match status" value="1"/>
</dbReference>
<evidence type="ECO:0000259" key="9">
    <source>
        <dbReference type="PROSITE" id="PS51710"/>
    </source>
</evidence>
<dbReference type="PANTHER" id="PTHR45759">
    <property type="entry name" value="NUCLEOLAR GTP-BINDING PROTEIN 1"/>
    <property type="match status" value="1"/>
</dbReference>
<evidence type="ECO:0000256" key="7">
    <source>
        <dbReference type="PIRNR" id="PIRNR038919"/>
    </source>
</evidence>
<dbReference type="InterPro" id="IPR024926">
    <property type="entry name" value="NOG1"/>
</dbReference>
<gene>
    <name evidence="10" type="ORF">DB88DRAFT_461149</name>
</gene>
<organism evidence="10 11">
    <name type="scientific">Papiliotrema laurentii</name>
    <name type="common">Cryptococcus laurentii</name>
    <dbReference type="NCBI Taxonomy" id="5418"/>
    <lineage>
        <taxon>Eukaryota</taxon>
        <taxon>Fungi</taxon>
        <taxon>Dikarya</taxon>
        <taxon>Basidiomycota</taxon>
        <taxon>Agaricomycotina</taxon>
        <taxon>Tremellomycetes</taxon>
        <taxon>Tremellales</taxon>
        <taxon>Rhynchogastremaceae</taxon>
        <taxon>Papiliotrema</taxon>
    </lineage>
</organism>
<dbReference type="InterPro" id="IPR031167">
    <property type="entry name" value="G_OBG"/>
</dbReference>
<dbReference type="PIRSF" id="PIRSF038919">
    <property type="entry name" value="NOG1"/>
    <property type="match status" value="1"/>
</dbReference>
<dbReference type="Proteomes" id="UP001182556">
    <property type="component" value="Unassembled WGS sequence"/>
</dbReference>
<keyword evidence="6 7" id="KW-0539">Nucleus</keyword>
<dbReference type="Pfam" id="PF06858">
    <property type="entry name" value="NOG1"/>
    <property type="match status" value="1"/>
</dbReference>
<dbReference type="InterPro" id="IPR041623">
    <property type="entry name" value="NOG1_N"/>
</dbReference>
<sequence>MSSVAGLQNIAPVPTSAEFIDVVLNATMRKTPTVIHKNFKISRIRDFYMRKVKFTQDTFDEKLGRIISEFPILDNLHPFLSSLLNVLYDKNHYKLALGQLNTARHLISQVAKDYVRLLKFGDSLYRCKQLKRAALGRMATIMKRQKDPLAYLEQVRQHISRLPAIDPNTRTLLICGYPNVGKSSFVNKITRADVDVQPYAFTTKSLFVGHMDYKYLRWQVIDTPGVLDHPLEEMNTIEMQSITALAHLRSAVMYFMDLSEQCGYTIEAQCKLFHSIKPLFLNKPVILVINKIDIVRLSDLSPDNRAFVETITADKSVTVVEASTYSEEGVINVRNTACEALLAQRVEQKLKGSRIASVANKIHVAVPVKRDDVERKPFIPEAAKNRVKYDKNDPDRRRLERDDEQALDGVDIYSVDTRKNYILADDSWKYDKMPEFYNGKNVADFIDPDIAEKLEALEREEEALEAQGFYASDPEDIIDSDEEEFLEAADQVRRKKASIKKMSQEKNRLQNKAVIPRKKKHITLSEFAHGMRKHGHDPSVLERRAARLVEKKKAAWEEAEARDPSGDMDVDMDDSSAVKGKAGKAGARGPRSNRQLAGLATQEQADKANSLRNFAQREPNRLAKASESDRHIPISRPKWMLAGKRGGGKTQRR</sequence>
<dbReference type="FunFam" id="3.40.50.300:FF:000496">
    <property type="entry name" value="Nucleolar GTP-binding protein 1"/>
    <property type="match status" value="1"/>
</dbReference>
<comment type="function">
    <text evidence="1 7">Involved in the biogenesis of the 60S ribosomal subunit.</text>
</comment>
<keyword evidence="4" id="KW-0547">Nucleotide-binding</keyword>